<evidence type="ECO:0000256" key="1">
    <source>
        <dbReference type="ARBA" id="ARBA00005854"/>
    </source>
</evidence>
<evidence type="ECO:0000256" key="4">
    <source>
        <dbReference type="ARBA" id="ARBA00023027"/>
    </source>
</evidence>
<evidence type="ECO:0000256" key="5">
    <source>
        <dbReference type="RuleBase" id="RU003719"/>
    </source>
</evidence>
<dbReference type="Proteomes" id="UP000440978">
    <property type="component" value="Unassembled WGS sequence"/>
</dbReference>
<organism evidence="8 9">
    <name type="scientific">Terrilactibacillus tamarindi</name>
    <dbReference type="NCBI Taxonomy" id="2599694"/>
    <lineage>
        <taxon>Bacteria</taxon>
        <taxon>Bacillati</taxon>
        <taxon>Bacillota</taxon>
        <taxon>Bacilli</taxon>
        <taxon>Bacillales</taxon>
        <taxon>Bacillaceae</taxon>
        <taxon>Terrilactibacillus</taxon>
    </lineage>
</organism>
<evidence type="ECO:0000313" key="9">
    <source>
        <dbReference type="Proteomes" id="UP000440978"/>
    </source>
</evidence>
<dbReference type="Pfam" id="PF00389">
    <property type="entry name" value="2-Hacid_dh"/>
    <property type="match status" value="1"/>
</dbReference>
<gene>
    <name evidence="8" type="ORF">GMB86_12490</name>
</gene>
<dbReference type="GO" id="GO:0051287">
    <property type="term" value="F:NAD binding"/>
    <property type="evidence" value="ECO:0007669"/>
    <property type="project" value="InterPro"/>
</dbReference>
<dbReference type="CDD" id="cd12172">
    <property type="entry name" value="PGDH_like_2"/>
    <property type="match status" value="1"/>
</dbReference>
<dbReference type="PROSITE" id="PS00671">
    <property type="entry name" value="D_2_HYDROXYACID_DH_3"/>
    <property type="match status" value="1"/>
</dbReference>
<dbReference type="RefSeq" id="WP_141191352.1">
    <property type="nucleotide sequence ID" value="NZ_WNHB01000021.1"/>
</dbReference>
<dbReference type="InterPro" id="IPR029753">
    <property type="entry name" value="D-isomer_DH_CS"/>
</dbReference>
<dbReference type="PANTHER" id="PTHR42789">
    <property type="entry name" value="D-ISOMER SPECIFIC 2-HYDROXYACID DEHYDROGENASE FAMILY PROTEIN (AFU_ORTHOLOGUE AFUA_6G10090)"/>
    <property type="match status" value="1"/>
</dbReference>
<dbReference type="SUPFAM" id="SSF51735">
    <property type="entry name" value="NAD(P)-binding Rossmann-fold domains"/>
    <property type="match status" value="1"/>
</dbReference>
<dbReference type="InterPro" id="IPR029752">
    <property type="entry name" value="D-isomer_DH_CS1"/>
</dbReference>
<evidence type="ECO:0000256" key="3">
    <source>
        <dbReference type="ARBA" id="ARBA00023002"/>
    </source>
</evidence>
<dbReference type="FunFam" id="3.40.50.720:FF:000203">
    <property type="entry name" value="D-3-phosphoglycerate dehydrogenase (SerA)"/>
    <property type="match status" value="1"/>
</dbReference>
<comment type="caution">
    <text evidence="8">The sequence shown here is derived from an EMBL/GenBank/DDBJ whole genome shotgun (WGS) entry which is preliminary data.</text>
</comment>
<keyword evidence="9" id="KW-1185">Reference proteome</keyword>
<accession>A0A6N8CUP2</accession>
<evidence type="ECO:0000259" key="7">
    <source>
        <dbReference type="Pfam" id="PF02826"/>
    </source>
</evidence>
<evidence type="ECO:0000256" key="2">
    <source>
        <dbReference type="ARBA" id="ARBA00022605"/>
    </source>
</evidence>
<feature type="domain" description="D-isomer specific 2-hydroxyacid dehydrogenase NAD-binding" evidence="7">
    <location>
        <begin position="112"/>
        <end position="283"/>
    </location>
</feature>
<name>A0A6N8CUP2_9BACI</name>
<dbReference type="InterPro" id="IPR036291">
    <property type="entry name" value="NAD(P)-bd_dom_sf"/>
</dbReference>
<keyword evidence="3 5" id="KW-0560">Oxidoreductase</keyword>
<dbReference type="Pfam" id="PF02826">
    <property type="entry name" value="2-Hacid_dh_C"/>
    <property type="match status" value="1"/>
</dbReference>
<dbReference type="InterPro" id="IPR050857">
    <property type="entry name" value="D-2-hydroxyacid_DH"/>
</dbReference>
<dbReference type="InterPro" id="IPR006140">
    <property type="entry name" value="D-isomer_DH_NAD-bd"/>
</dbReference>
<dbReference type="GO" id="GO:0016616">
    <property type="term" value="F:oxidoreductase activity, acting on the CH-OH group of donors, NAD or NADP as acceptor"/>
    <property type="evidence" value="ECO:0007669"/>
    <property type="project" value="InterPro"/>
</dbReference>
<dbReference type="PANTHER" id="PTHR42789:SF1">
    <property type="entry name" value="D-ISOMER SPECIFIC 2-HYDROXYACID DEHYDROGENASE FAMILY PROTEIN (AFU_ORTHOLOGUE AFUA_6G10090)"/>
    <property type="match status" value="1"/>
</dbReference>
<dbReference type="GO" id="GO:0008652">
    <property type="term" value="P:amino acid biosynthetic process"/>
    <property type="evidence" value="ECO:0007669"/>
    <property type="project" value="UniProtKB-KW"/>
</dbReference>
<keyword evidence="4" id="KW-0520">NAD</keyword>
<sequence length="316" mass="35359">MKVLFCVGKAYYAIRESFTQRIKEFGLDVTCLLHDKAKHKENIIKNIQDVTIYITAVALADRDVIDAAPNLKYIIKTGTGVDNIDISYAKEKGIIVSNAPGQNANAVAELVIGLMISLSRNIPQLDRKTKEGYWVNKTGFECRGKTLGIIGFGAIGKNVAAYAKGFNMNILAFSHYKDDETARELGVNYVELKRLLKDSDYIVVSTSLKKSNYHLIDEQAIHEMKNSAYLINISRGAILDEKVVLSALRKREIRGAALDVFEIEPPIEKLNEFDNLIATPHIGGESLESAERIADVTIDNIRRFLENEPIQYIIHD</sequence>
<protein>
    <submittedName>
        <fullName evidence="8">Glycerate dehydrogenase</fullName>
    </submittedName>
</protein>
<evidence type="ECO:0000259" key="6">
    <source>
        <dbReference type="Pfam" id="PF00389"/>
    </source>
</evidence>
<keyword evidence="2" id="KW-0028">Amino-acid biosynthesis</keyword>
<comment type="similarity">
    <text evidence="1 5">Belongs to the D-isomer specific 2-hydroxyacid dehydrogenase family.</text>
</comment>
<dbReference type="InterPro" id="IPR006139">
    <property type="entry name" value="D-isomer_2_OHA_DH_cat_dom"/>
</dbReference>
<dbReference type="PROSITE" id="PS00065">
    <property type="entry name" value="D_2_HYDROXYACID_DH_1"/>
    <property type="match status" value="1"/>
</dbReference>
<dbReference type="SUPFAM" id="SSF52283">
    <property type="entry name" value="Formate/glycerate dehydrogenase catalytic domain-like"/>
    <property type="match status" value="1"/>
</dbReference>
<proteinExistence type="inferred from homology"/>
<feature type="domain" description="D-isomer specific 2-hydroxyacid dehydrogenase catalytic" evidence="6">
    <location>
        <begin position="15"/>
        <end position="312"/>
    </location>
</feature>
<reference evidence="8 9" key="1">
    <citation type="submission" date="2019-11" db="EMBL/GenBank/DDBJ databases">
        <title>Terrilactibacillus tamarindus sp. nov. BCM23-1 isolated from bark of Tamarindus indica.</title>
        <authorList>
            <person name="Kingkaew E."/>
            <person name="Tanasupawat S."/>
        </authorList>
    </citation>
    <scope>NUCLEOTIDE SEQUENCE [LARGE SCALE GENOMIC DNA]</scope>
    <source>
        <strain evidence="8 9">BCM23-1</strain>
    </source>
</reference>
<evidence type="ECO:0000313" key="8">
    <source>
        <dbReference type="EMBL" id="MTT32825.1"/>
    </source>
</evidence>
<dbReference type="AlphaFoldDB" id="A0A6N8CUP2"/>
<dbReference type="EMBL" id="WNHB01000021">
    <property type="protein sequence ID" value="MTT32825.1"/>
    <property type="molecule type" value="Genomic_DNA"/>
</dbReference>
<dbReference type="Gene3D" id="3.40.50.720">
    <property type="entry name" value="NAD(P)-binding Rossmann-like Domain"/>
    <property type="match status" value="2"/>
</dbReference>